<feature type="region of interest" description="Disordered" evidence="1">
    <location>
        <begin position="20"/>
        <end position="69"/>
    </location>
</feature>
<gene>
    <name evidence="2" type="ORF">Zmor_012039</name>
</gene>
<protein>
    <submittedName>
        <fullName evidence="2">Uncharacterized protein</fullName>
    </submittedName>
</protein>
<organism evidence="2 3">
    <name type="scientific">Zophobas morio</name>
    <dbReference type="NCBI Taxonomy" id="2755281"/>
    <lineage>
        <taxon>Eukaryota</taxon>
        <taxon>Metazoa</taxon>
        <taxon>Ecdysozoa</taxon>
        <taxon>Arthropoda</taxon>
        <taxon>Hexapoda</taxon>
        <taxon>Insecta</taxon>
        <taxon>Pterygota</taxon>
        <taxon>Neoptera</taxon>
        <taxon>Endopterygota</taxon>
        <taxon>Coleoptera</taxon>
        <taxon>Polyphaga</taxon>
        <taxon>Cucujiformia</taxon>
        <taxon>Tenebrionidae</taxon>
        <taxon>Zophobas</taxon>
    </lineage>
</organism>
<dbReference type="AlphaFoldDB" id="A0AA38HHM9"/>
<dbReference type="Proteomes" id="UP001168821">
    <property type="component" value="Unassembled WGS sequence"/>
</dbReference>
<feature type="compositionally biased region" description="Basic residues" evidence="1">
    <location>
        <begin position="55"/>
        <end position="64"/>
    </location>
</feature>
<dbReference type="EMBL" id="JALNTZ010003729">
    <property type="protein sequence ID" value="KAJ3616137.1"/>
    <property type="molecule type" value="Genomic_DNA"/>
</dbReference>
<keyword evidence="3" id="KW-1185">Reference proteome</keyword>
<proteinExistence type="predicted"/>
<feature type="compositionally biased region" description="Basic and acidic residues" evidence="1">
    <location>
        <begin position="35"/>
        <end position="54"/>
    </location>
</feature>
<name>A0AA38HHM9_9CUCU</name>
<reference evidence="2" key="1">
    <citation type="journal article" date="2023" name="G3 (Bethesda)">
        <title>Whole genome assemblies of Zophobas morio and Tenebrio molitor.</title>
        <authorList>
            <person name="Kaur S."/>
            <person name="Stinson S.A."/>
            <person name="diCenzo G.C."/>
        </authorList>
    </citation>
    <scope>NUCLEOTIDE SEQUENCE</scope>
    <source>
        <strain evidence="2">QUZm001</strain>
    </source>
</reference>
<accession>A0AA38HHM9</accession>
<evidence type="ECO:0000313" key="2">
    <source>
        <dbReference type="EMBL" id="KAJ3616137.1"/>
    </source>
</evidence>
<comment type="caution">
    <text evidence="2">The sequence shown here is derived from an EMBL/GenBank/DDBJ whole genome shotgun (WGS) entry which is preliminary data.</text>
</comment>
<evidence type="ECO:0000256" key="1">
    <source>
        <dbReference type="SAM" id="MobiDB-lite"/>
    </source>
</evidence>
<feature type="compositionally biased region" description="Low complexity" evidence="1">
    <location>
        <begin position="20"/>
        <end position="34"/>
    </location>
</feature>
<sequence>MAMALKLAEYNVLQRPLVTHSHSAAPSPPLTAASEEGRLQSGRKESANHNDTVARRTKSRRLSRRERAEGEIITSSINTIVSSSSGGCLPSRPLRPASRVAAVNTTKLLHEPGFLKNTKIEIDMAALTGYNSCLAALL</sequence>
<evidence type="ECO:0000313" key="3">
    <source>
        <dbReference type="Proteomes" id="UP001168821"/>
    </source>
</evidence>